<dbReference type="InterPro" id="IPR042235">
    <property type="entry name" value="ZP-C_dom"/>
</dbReference>
<dbReference type="RefSeq" id="XP_009043982.1">
    <property type="nucleotide sequence ID" value="XM_009045734.1"/>
</dbReference>
<evidence type="ECO:0000313" key="4">
    <source>
        <dbReference type="Proteomes" id="UP000030746"/>
    </source>
</evidence>
<organism evidence="3 4">
    <name type="scientific">Lottia gigantea</name>
    <name type="common">Giant owl limpet</name>
    <dbReference type="NCBI Taxonomy" id="225164"/>
    <lineage>
        <taxon>Eukaryota</taxon>
        <taxon>Metazoa</taxon>
        <taxon>Spiralia</taxon>
        <taxon>Lophotrochozoa</taxon>
        <taxon>Mollusca</taxon>
        <taxon>Gastropoda</taxon>
        <taxon>Patellogastropoda</taxon>
        <taxon>Lottioidea</taxon>
        <taxon>Lottiidae</taxon>
        <taxon>Lottia</taxon>
    </lineage>
</organism>
<proteinExistence type="predicted"/>
<dbReference type="AlphaFoldDB" id="V4BHT9"/>
<accession>V4BHT9</accession>
<dbReference type="Gene3D" id="2.60.40.4100">
    <property type="entry name" value="Zona pellucida, ZP-C domain"/>
    <property type="match status" value="1"/>
</dbReference>
<dbReference type="GeneID" id="20247506"/>
<feature type="chain" id="PRO_5004719568" description="Vitelline envelope sperm lysin receptor C-terminal domain-containing protein" evidence="1">
    <location>
        <begin position="34"/>
        <end position="319"/>
    </location>
</feature>
<sequence length="319" mass="35199">MLFNFTIDKQVKQQWSHHLVLAILIQMVTVAQSFPENSVLQITADCSSLNDNAPVITVISDLNISPSAWCVNSEVPVSFTTDDDVHYKLRGTFTVTTNTSICQFYKRNNVDIYAIKIIVPWGEDNSHVHTHKEKKVVTCVFGDYGTEQTEETDLRKSDMAPKQIMVNTGNKLADGEFDLEVINVLREPYVGAIPQGRKVALKATATNAAGLHVIGCEAKPSSDSSIGYSIIRAGCGDGRIIKNDRGFVTTGAVAISPFFEMFQMDFYTTIQFHCNVTACDEECNGNSCALVASRRKRATDVQVVTVKSNDVKIISDKEN</sequence>
<dbReference type="EMBL" id="KB199650">
    <property type="protein sequence ID" value="ESP05437.1"/>
    <property type="molecule type" value="Genomic_DNA"/>
</dbReference>
<dbReference type="Pfam" id="PF25272">
    <property type="entry name" value="VERL_C"/>
    <property type="match status" value="1"/>
</dbReference>
<protein>
    <recommendedName>
        <fullName evidence="2">Vitelline envelope sperm lysin receptor C-terminal domain-containing protein</fullName>
    </recommendedName>
</protein>
<name>V4BHT9_LOTGI</name>
<dbReference type="OrthoDB" id="6127451at2759"/>
<reference evidence="3 4" key="1">
    <citation type="journal article" date="2013" name="Nature">
        <title>Insights into bilaterian evolution from three spiralian genomes.</title>
        <authorList>
            <person name="Simakov O."/>
            <person name="Marletaz F."/>
            <person name="Cho S.J."/>
            <person name="Edsinger-Gonzales E."/>
            <person name="Havlak P."/>
            <person name="Hellsten U."/>
            <person name="Kuo D.H."/>
            <person name="Larsson T."/>
            <person name="Lv J."/>
            <person name="Arendt D."/>
            <person name="Savage R."/>
            <person name="Osoegawa K."/>
            <person name="de Jong P."/>
            <person name="Grimwood J."/>
            <person name="Chapman J.A."/>
            <person name="Shapiro H."/>
            <person name="Aerts A."/>
            <person name="Otillar R.P."/>
            <person name="Terry A.Y."/>
            <person name="Boore J.L."/>
            <person name="Grigoriev I.V."/>
            <person name="Lindberg D.R."/>
            <person name="Seaver E.C."/>
            <person name="Weisblat D.A."/>
            <person name="Putnam N.H."/>
            <person name="Rokhsar D.S."/>
        </authorList>
    </citation>
    <scope>NUCLEOTIDE SEQUENCE [LARGE SCALE GENOMIC DNA]</scope>
</reference>
<feature type="domain" description="Vitelline envelope sperm lysin receptor C-terminal" evidence="2">
    <location>
        <begin position="56"/>
        <end position="288"/>
    </location>
</feature>
<dbReference type="HOGENOM" id="CLU_1002157_0_0_1"/>
<evidence type="ECO:0000313" key="3">
    <source>
        <dbReference type="EMBL" id="ESP05437.1"/>
    </source>
</evidence>
<dbReference type="OMA" id="THTEVNS"/>
<dbReference type="InterPro" id="IPR057371">
    <property type="entry name" value="VERL_C"/>
</dbReference>
<dbReference type="KEGG" id="lgi:LOTGIDRAFT_228022"/>
<feature type="signal peptide" evidence="1">
    <location>
        <begin position="1"/>
        <end position="33"/>
    </location>
</feature>
<evidence type="ECO:0000259" key="2">
    <source>
        <dbReference type="Pfam" id="PF25272"/>
    </source>
</evidence>
<dbReference type="Proteomes" id="UP000030746">
    <property type="component" value="Unassembled WGS sequence"/>
</dbReference>
<keyword evidence="1" id="KW-0732">Signal</keyword>
<gene>
    <name evidence="3" type="ORF">LOTGIDRAFT_228022</name>
</gene>
<evidence type="ECO:0000256" key="1">
    <source>
        <dbReference type="SAM" id="SignalP"/>
    </source>
</evidence>
<dbReference type="CTD" id="20247506"/>
<keyword evidence="4" id="KW-1185">Reference proteome</keyword>